<accession>A0A5J4U6Z8</accession>
<proteinExistence type="predicted"/>
<dbReference type="AlphaFoldDB" id="A0A5J4U6Z8"/>
<evidence type="ECO:0000256" key="1">
    <source>
        <dbReference type="SAM" id="MobiDB-lite"/>
    </source>
</evidence>
<reference evidence="2 3" key="1">
    <citation type="submission" date="2019-03" db="EMBL/GenBank/DDBJ databases">
        <title>Single cell metagenomics reveals metabolic interactions within the superorganism composed of flagellate Streblomastix strix and complex community of Bacteroidetes bacteria on its surface.</title>
        <authorList>
            <person name="Treitli S.C."/>
            <person name="Kolisko M."/>
            <person name="Husnik F."/>
            <person name="Keeling P."/>
            <person name="Hampl V."/>
        </authorList>
    </citation>
    <scope>NUCLEOTIDE SEQUENCE [LARGE SCALE GENOMIC DNA]</scope>
    <source>
        <strain evidence="2">ST1C</strain>
    </source>
</reference>
<name>A0A5J4U6Z8_9EUKA</name>
<feature type="compositionally biased region" description="Polar residues" evidence="1">
    <location>
        <begin position="359"/>
        <end position="385"/>
    </location>
</feature>
<sequence>MKEIQNTVNQNQVNIVQSKLVQDTSVTETAGALLGATQTNALNIVQKAVIIPPQQQTTIIGNVGANTNTIPTDAWQSGQQQLNQTTGAIITNIQPAQINISNNLNPTNQTEIPVTAQQLMDQVAAAAASSKLTVLPSALPFNNQTNAENTNESDVLKMMMNNNSNNLSDTNLQAKQQAASVALQQSADEKSLKPIMTVVTGNVGNVASQQIADMSNAIPDQIPSSTAFASQLMEQIYAVSGGKVTIPPQSPSSNNPDQVIQTKQTISSTNIQQATAQYYANDFAPSLPQVVDTKPISIQPVIISQPPSDIYFLQQQQQLVKEQLSMTSGSSQSSLAKLTQPTTKQGSNIKPRVQRKKLNAQNSQSALPSTSLNGNQSSSTGNEGV</sequence>
<feature type="compositionally biased region" description="Polar residues" evidence="1">
    <location>
        <begin position="335"/>
        <end position="348"/>
    </location>
</feature>
<gene>
    <name evidence="2" type="ORF">EZS28_038968</name>
</gene>
<evidence type="ECO:0000313" key="3">
    <source>
        <dbReference type="Proteomes" id="UP000324800"/>
    </source>
</evidence>
<dbReference type="EMBL" id="SNRW01020388">
    <property type="protein sequence ID" value="KAA6365505.1"/>
    <property type="molecule type" value="Genomic_DNA"/>
</dbReference>
<feature type="region of interest" description="Disordered" evidence="1">
    <location>
        <begin position="331"/>
        <end position="385"/>
    </location>
</feature>
<dbReference type="Proteomes" id="UP000324800">
    <property type="component" value="Unassembled WGS sequence"/>
</dbReference>
<protein>
    <submittedName>
        <fullName evidence="2">Uncharacterized protein</fullName>
    </submittedName>
</protein>
<evidence type="ECO:0000313" key="2">
    <source>
        <dbReference type="EMBL" id="KAA6365505.1"/>
    </source>
</evidence>
<comment type="caution">
    <text evidence="2">The sequence shown here is derived from an EMBL/GenBank/DDBJ whole genome shotgun (WGS) entry which is preliminary data.</text>
</comment>
<organism evidence="2 3">
    <name type="scientific">Streblomastix strix</name>
    <dbReference type="NCBI Taxonomy" id="222440"/>
    <lineage>
        <taxon>Eukaryota</taxon>
        <taxon>Metamonada</taxon>
        <taxon>Preaxostyla</taxon>
        <taxon>Oxymonadida</taxon>
        <taxon>Streblomastigidae</taxon>
        <taxon>Streblomastix</taxon>
    </lineage>
</organism>